<name>A0A6J6NMX4_9ZZZZ</name>
<dbReference type="GO" id="GO:0004803">
    <property type="term" value="F:transposase activity"/>
    <property type="evidence" value="ECO:0007669"/>
    <property type="project" value="InterPro"/>
</dbReference>
<dbReference type="Pfam" id="PF01797">
    <property type="entry name" value="Y1_Tnp"/>
    <property type="match status" value="1"/>
</dbReference>
<dbReference type="Gene3D" id="3.30.70.1290">
    <property type="entry name" value="Transposase IS200-like"/>
    <property type="match status" value="1"/>
</dbReference>
<dbReference type="InterPro" id="IPR002686">
    <property type="entry name" value="Transposase_17"/>
</dbReference>
<gene>
    <name evidence="2" type="ORF">UFOPK2399_00484</name>
</gene>
<reference evidence="2" key="1">
    <citation type="submission" date="2020-05" db="EMBL/GenBank/DDBJ databases">
        <authorList>
            <person name="Chiriac C."/>
            <person name="Salcher M."/>
            <person name="Ghai R."/>
            <person name="Kavagutti S V."/>
        </authorList>
    </citation>
    <scope>NUCLEOTIDE SEQUENCE</scope>
</reference>
<dbReference type="PANTHER" id="PTHR34322:SF2">
    <property type="entry name" value="TRANSPOSASE IS200-LIKE DOMAIN-CONTAINING PROTEIN"/>
    <property type="match status" value="1"/>
</dbReference>
<accession>A0A6J6NMX4</accession>
<sequence>MLPAAGVYHVTCRGVARCEIFGDDSDREYLVRLLHETARKFEWHCHAYCLMGNHYHAIVESDLDSLSLGIHRMNGAYAQRFNRRQERVGHLFQNRFFARIIQSDEHLETAIAYVWNNPVRAGLCDEAYEWPWGGAIAPPRRRHTQRTA</sequence>
<dbReference type="NCBIfam" id="NF047646">
    <property type="entry name" value="REP_Tyr_transpos"/>
    <property type="match status" value="1"/>
</dbReference>
<dbReference type="GO" id="GO:0003677">
    <property type="term" value="F:DNA binding"/>
    <property type="evidence" value="ECO:0007669"/>
    <property type="project" value="InterPro"/>
</dbReference>
<dbReference type="GO" id="GO:0006313">
    <property type="term" value="P:DNA transposition"/>
    <property type="evidence" value="ECO:0007669"/>
    <property type="project" value="InterPro"/>
</dbReference>
<dbReference type="AlphaFoldDB" id="A0A6J6NMX4"/>
<evidence type="ECO:0000313" key="2">
    <source>
        <dbReference type="EMBL" id="CAB4687819.1"/>
    </source>
</evidence>
<dbReference type="SUPFAM" id="SSF143422">
    <property type="entry name" value="Transposase IS200-like"/>
    <property type="match status" value="1"/>
</dbReference>
<feature type="domain" description="Transposase IS200-like" evidence="1">
    <location>
        <begin position="3"/>
        <end position="117"/>
    </location>
</feature>
<protein>
    <submittedName>
        <fullName evidence="2">Unannotated protein</fullName>
    </submittedName>
</protein>
<dbReference type="InterPro" id="IPR036515">
    <property type="entry name" value="Transposase_17_sf"/>
</dbReference>
<organism evidence="2">
    <name type="scientific">freshwater metagenome</name>
    <dbReference type="NCBI Taxonomy" id="449393"/>
    <lineage>
        <taxon>unclassified sequences</taxon>
        <taxon>metagenomes</taxon>
        <taxon>ecological metagenomes</taxon>
    </lineage>
</organism>
<dbReference type="PANTHER" id="PTHR34322">
    <property type="entry name" value="TRANSPOSASE, Y1_TNP DOMAIN-CONTAINING"/>
    <property type="match status" value="1"/>
</dbReference>
<dbReference type="EMBL" id="CAEZXP010000001">
    <property type="protein sequence ID" value="CAB4687819.1"/>
    <property type="molecule type" value="Genomic_DNA"/>
</dbReference>
<proteinExistence type="predicted"/>
<dbReference type="SMART" id="SM01321">
    <property type="entry name" value="Y1_Tnp"/>
    <property type="match status" value="1"/>
</dbReference>
<evidence type="ECO:0000259" key="1">
    <source>
        <dbReference type="SMART" id="SM01321"/>
    </source>
</evidence>